<evidence type="ECO:0000256" key="3">
    <source>
        <dbReference type="ARBA" id="ARBA00022692"/>
    </source>
</evidence>
<evidence type="ECO:0000256" key="1">
    <source>
        <dbReference type="ARBA" id="ARBA00004651"/>
    </source>
</evidence>
<dbReference type="Pfam" id="PF01943">
    <property type="entry name" value="Polysacc_synt"/>
    <property type="match status" value="1"/>
</dbReference>
<accession>A0ABV8ATK9</accession>
<dbReference type="Proteomes" id="UP001595805">
    <property type="component" value="Unassembled WGS sequence"/>
</dbReference>
<dbReference type="EMBL" id="JBHRZS010000007">
    <property type="protein sequence ID" value="MFC3880945.1"/>
    <property type="molecule type" value="Genomic_DNA"/>
</dbReference>
<dbReference type="PANTHER" id="PTHR30250">
    <property type="entry name" value="PST FAMILY PREDICTED COLANIC ACID TRANSPORTER"/>
    <property type="match status" value="1"/>
</dbReference>
<feature type="transmembrane region" description="Helical" evidence="6">
    <location>
        <begin position="168"/>
        <end position="188"/>
    </location>
</feature>
<keyword evidence="3 6" id="KW-0812">Transmembrane</keyword>
<evidence type="ECO:0000256" key="5">
    <source>
        <dbReference type="ARBA" id="ARBA00023136"/>
    </source>
</evidence>
<feature type="transmembrane region" description="Helical" evidence="6">
    <location>
        <begin position="27"/>
        <end position="49"/>
    </location>
</feature>
<dbReference type="InterPro" id="IPR002797">
    <property type="entry name" value="Polysacc_synth"/>
</dbReference>
<sequence length="440" mass="48282">MIRVIKSSLAKLDIHTLEVLKKSSSSLLVKILGMVAAFVVSIILGRTIGPDGLGIITLANQIVSIVLIFGMLGMDNVILKEISISYENKDWQHITNTIYTALRINIPLALSITVIFIYLAPWLTINIFNEPALNAPLIIALLVVLPQIVSRIFASGINGFRKIWQSNLVNDTLSVGVVAIGLIILLFFKIQITIINVAILYALGRVVVMIAVTTYWNHLFKFSAKRNSVSRKMLKVALPLLAVSATNMISSNADTVMLGWLSNTREVGFYSVAARLALLTSFFHIVTTSSLTPKIASLYGQNKTVELQKMVQQVTKGLGLIGFAGVIVFVFAGKFILSLWGNEFTIAYFPLIIIAIGQFFNIATGATGIILIMSGNEKLVGYVSIFAVILNLLLNYIFIPKYGAVGAAFTTAITISFSNLIKLLLVKWRLKIWTIPFINN</sequence>
<evidence type="ECO:0000313" key="7">
    <source>
        <dbReference type="EMBL" id="MFC3880945.1"/>
    </source>
</evidence>
<feature type="transmembrane region" description="Helical" evidence="6">
    <location>
        <begin position="100"/>
        <end position="123"/>
    </location>
</feature>
<feature type="transmembrane region" description="Helical" evidence="6">
    <location>
        <begin position="405"/>
        <end position="425"/>
    </location>
</feature>
<feature type="transmembrane region" description="Helical" evidence="6">
    <location>
        <begin position="346"/>
        <end position="372"/>
    </location>
</feature>
<keyword evidence="2" id="KW-1003">Cell membrane</keyword>
<feature type="transmembrane region" description="Helical" evidence="6">
    <location>
        <begin position="318"/>
        <end position="340"/>
    </location>
</feature>
<name>A0ABV8ATK9_9BACT</name>
<evidence type="ECO:0000256" key="4">
    <source>
        <dbReference type="ARBA" id="ARBA00022989"/>
    </source>
</evidence>
<proteinExistence type="predicted"/>
<feature type="transmembrane region" description="Helical" evidence="6">
    <location>
        <begin position="194"/>
        <end position="216"/>
    </location>
</feature>
<dbReference type="PANTHER" id="PTHR30250:SF11">
    <property type="entry name" value="O-ANTIGEN TRANSPORTER-RELATED"/>
    <property type="match status" value="1"/>
</dbReference>
<keyword evidence="5 6" id="KW-0472">Membrane</keyword>
<evidence type="ECO:0000256" key="6">
    <source>
        <dbReference type="SAM" id="Phobius"/>
    </source>
</evidence>
<keyword evidence="8" id="KW-1185">Reference proteome</keyword>
<gene>
    <name evidence="7" type="ORF">ACFOSV_12185</name>
</gene>
<evidence type="ECO:0000256" key="2">
    <source>
        <dbReference type="ARBA" id="ARBA00022475"/>
    </source>
</evidence>
<dbReference type="RefSeq" id="WP_377906290.1">
    <property type="nucleotide sequence ID" value="NZ_JBHRZS010000007.1"/>
</dbReference>
<protein>
    <submittedName>
        <fullName evidence="7">Flippase</fullName>
    </submittedName>
</protein>
<comment type="caution">
    <text evidence="7">The sequence shown here is derived from an EMBL/GenBank/DDBJ whole genome shotgun (WGS) entry which is preliminary data.</text>
</comment>
<feature type="transmembrane region" description="Helical" evidence="6">
    <location>
        <begin position="236"/>
        <end position="261"/>
    </location>
</feature>
<feature type="transmembrane region" description="Helical" evidence="6">
    <location>
        <begin position="379"/>
        <end position="399"/>
    </location>
</feature>
<dbReference type="InterPro" id="IPR050833">
    <property type="entry name" value="Poly_Biosynth_Transport"/>
</dbReference>
<feature type="transmembrane region" description="Helical" evidence="6">
    <location>
        <begin position="55"/>
        <end position="79"/>
    </location>
</feature>
<feature type="transmembrane region" description="Helical" evidence="6">
    <location>
        <begin position="135"/>
        <end position="156"/>
    </location>
</feature>
<evidence type="ECO:0000313" key="8">
    <source>
        <dbReference type="Proteomes" id="UP001595805"/>
    </source>
</evidence>
<comment type="subcellular location">
    <subcellularLocation>
        <location evidence="1">Cell membrane</location>
        <topology evidence="1">Multi-pass membrane protein</topology>
    </subcellularLocation>
</comment>
<keyword evidence="4 6" id="KW-1133">Transmembrane helix</keyword>
<dbReference type="CDD" id="cd13128">
    <property type="entry name" value="MATE_Wzx_like"/>
    <property type="match status" value="1"/>
</dbReference>
<reference evidence="8" key="1">
    <citation type="journal article" date="2019" name="Int. J. Syst. Evol. Microbiol.">
        <title>The Global Catalogue of Microorganisms (GCM) 10K type strain sequencing project: providing services to taxonomists for standard genome sequencing and annotation.</title>
        <authorList>
            <consortium name="The Broad Institute Genomics Platform"/>
            <consortium name="The Broad Institute Genome Sequencing Center for Infectious Disease"/>
            <person name="Wu L."/>
            <person name="Ma J."/>
        </authorList>
    </citation>
    <scope>NUCLEOTIDE SEQUENCE [LARGE SCALE GENOMIC DNA]</scope>
    <source>
        <strain evidence="8">CCUG 60523</strain>
    </source>
</reference>
<organism evidence="7 8">
    <name type="scientific">Algoriphagus namhaensis</name>
    <dbReference type="NCBI Taxonomy" id="915353"/>
    <lineage>
        <taxon>Bacteria</taxon>
        <taxon>Pseudomonadati</taxon>
        <taxon>Bacteroidota</taxon>
        <taxon>Cytophagia</taxon>
        <taxon>Cytophagales</taxon>
        <taxon>Cyclobacteriaceae</taxon>
        <taxon>Algoriphagus</taxon>
    </lineage>
</organism>